<keyword evidence="1" id="KW-0472">Membrane</keyword>
<reference evidence="2 3" key="1">
    <citation type="submission" date="2020-02" db="EMBL/GenBank/DDBJ databases">
        <title>Aliifodinibius halophilus 2W32, complete genome.</title>
        <authorList>
            <person name="Li Y."/>
            <person name="Wu S."/>
        </authorList>
    </citation>
    <scope>NUCLEOTIDE SEQUENCE [LARGE SCALE GENOMIC DNA]</scope>
    <source>
        <strain evidence="2 3">2W32</strain>
    </source>
</reference>
<evidence type="ECO:0000313" key="2">
    <source>
        <dbReference type="EMBL" id="NGP89726.1"/>
    </source>
</evidence>
<feature type="transmembrane region" description="Helical" evidence="1">
    <location>
        <begin position="118"/>
        <end position="140"/>
    </location>
</feature>
<dbReference type="RefSeq" id="WP_165270770.1">
    <property type="nucleotide sequence ID" value="NZ_JAALLS010000024.1"/>
</dbReference>
<proteinExistence type="predicted"/>
<feature type="transmembrane region" description="Helical" evidence="1">
    <location>
        <begin position="12"/>
        <end position="35"/>
    </location>
</feature>
<dbReference type="AlphaFoldDB" id="A0A6M1T2M7"/>
<protein>
    <submittedName>
        <fullName evidence="2">Uncharacterized protein</fullName>
    </submittedName>
</protein>
<gene>
    <name evidence="2" type="ORF">G3569_15315</name>
</gene>
<accession>A0A6M1T2M7</accession>
<name>A0A6M1T2M7_9BACT</name>
<keyword evidence="1" id="KW-1133">Transmembrane helix</keyword>
<evidence type="ECO:0000313" key="3">
    <source>
        <dbReference type="Proteomes" id="UP000479132"/>
    </source>
</evidence>
<feature type="transmembrane region" description="Helical" evidence="1">
    <location>
        <begin position="57"/>
        <end position="79"/>
    </location>
</feature>
<sequence length="145" mass="15795">MEKNNDSGFLSLYILMFLVFFQAVSGLYGGGALVWDPSGATLQMPLNLLESSPFSDYSIPGAILLTVLGIYPTIVLYGLIKRYPWGSYGALLLSGALIIWIGVEILMIGYHPNPPLQLIYGSVGIAMLLFSIESIIQLPVNPLKK</sequence>
<feature type="transmembrane region" description="Helical" evidence="1">
    <location>
        <begin position="91"/>
        <end position="112"/>
    </location>
</feature>
<keyword evidence="3" id="KW-1185">Reference proteome</keyword>
<evidence type="ECO:0000256" key="1">
    <source>
        <dbReference type="SAM" id="Phobius"/>
    </source>
</evidence>
<dbReference type="EMBL" id="JAALLS010000024">
    <property type="protein sequence ID" value="NGP89726.1"/>
    <property type="molecule type" value="Genomic_DNA"/>
</dbReference>
<keyword evidence="1" id="KW-0812">Transmembrane</keyword>
<dbReference type="Proteomes" id="UP000479132">
    <property type="component" value="Unassembled WGS sequence"/>
</dbReference>
<comment type="caution">
    <text evidence="2">The sequence shown here is derived from an EMBL/GenBank/DDBJ whole genome shotgun (WGS) entry which is preliminary data.</text>
</comment>
<organism evidence="2 3">
    <name type="scientific">Fodinibius halophilus</name>
    <dbReference type="NCBI Taxonomy" id="1736908"/>
    <lineage>
        <taxon>Bacteria</taxon>
        <taxon>Pseudomonadati</taxon>
        <taxon>Balneolota</taxon>
        <taxon>Balneolia</taxon>
        <taxon>Balneolales</taxon>
        <taxon>Balneolaceae</taxon>
        <taxon>Fodinibius</taxon>
    </lineage>
</organism>